<evidence type="ECO:0000313" key="1">
    <source>
        <dbReference type="EMBL" id="PHQ17001.1"/>
    </source>
</evidence>
<name>A0A2G1UR67_9GAMM</name>
<dbReference type="RefSeq" id="WP_099612681.1">
    <property type="nucleotide sequence ID" value="NZ_KZ319367.1"/>
</dbReference>
<evidence type="ECO:0000313" key="2">
    <source>
        <dbReference type="Proteomes" id="UP000231409"/>
    </source>
</evidence>
<dbReference type="Proteomes" id="UP000231409">
    <property type="component" value="Unassembled WGS sequence"/>
</dbReference>
<organism evidence="1 2">
    <name type="scientific">Marinobacter profundi</name>
    <dbReference type="NCBI Taxonomy" id="2666256"/>
    <lineage>
        <taxon>Bacteria</taxon>
        <taxon>Pseudomonadati</taxon>
        <taxon>Pseudomonadota</taxon>
        <taxon>Gammaproteobacteria</taxon>
        <taxon>Pseudomonadales</taxon>
        <taxon>Marinobacteraceae</taxon>
        <taxon>Marinobacter</taxon>
    </lineage>
</organism>
<keyword evidence="2" id="KW-1185">Reference proteome</keyword>
<proteinExistence type="predicted"/>
<accession>A0A2G1UR67</accession>
<protein>
    <submittedName>
        <fullName evidence="1">Uncharacterized protein</fullName>
    </submittedName>
</protein>
<dbReference type="AlphaFoldDB" id="A0A2G1UR67"/>
<reference evidence="1 2" key="1">
    <citation type="submission" date="2017-09" db="EMBL/GenBank/DDBJ databases">
        <title>The draft genome sequences of Marinobacter sp. PWS21.</title>
        <authorList>
            <person name="Cao J."/>
        </authorList>
    </citation>
    <scope>NUCLEOTIDE SEQUENCE [LARGE SCALE GENOMIC DNA]</scope>
    <source>
        <strain evidence="1 2">PWS21</strain>
    </source>
</reference>
<sequence>MTAAVHALHHPEPLPLASRKDLLGVGEADPATGIRHSLPALHGLLSDLGFHIITCNPGHWLLRLHQALPELHFYTEAELAHFARHRARRYAQHYARQNLRRT</sequence>
<gene>
    <name evidence="1" type="ORF">CLH61_00065</name>
</gene>
<dbReference type="EMBL" id="NTFH01000001">
    <property type="protein sequence ID" value="PHQ17001.1"/>
    <property type="molecule type" value="Genomic_DNA"/>
</dbReference>
<comment type="caution">
    <text evidence="1">The sequence shown here is derived from an EMBL/GenBank/DDBJ whole genome shotgun (WGS) entry which is preliminary data.</text>
</comment>